<comment type="similarity">
    <text evidence="1">Belongs to the EamA transporter family.</text>
</comment>
<feature type="transmembrane region" description="Helical" evidence="2">
    <location>
        <begin position="173"/>
        <end position="194"/>
    </location>
</feature>
<feature type="transmembrane region" description="Helical" evidence="2">
    <location>
        <begin position="142"/>
        <end position="161"/>
    </location>
</feature>
<dbReference type="Pfam" id="PF00892">
    <property type="entry name" value="EamA"/>
    <property type="match status" value="1"/>
</dbReference>
<protein>
    <submittedName>
        <fullName evidence="5">DMT family transporter</fullName>
    </submittedName>
</protein>
<dbReference type="InterPro" id="IPR037185">
    <property type="entry name" value="EmrE-like"/>
</dbReference>
<dbReference type="RefSeq" id="WP_310910493.1">
    <property type="nucleotide sequence ID" value="NZ_JAVLVT010000001.1"/>
</dbReference>
<feature type="signal peptide" evidence="3">
    <location>
        <begin position="1"/>
        <end position="23"/>
    </location>
</feature>
<evidence type="ECO:0000256" key="3">
    <source>
        <dbReference type="SAM" id="SignalP"/>
    </source>
</evidence>
<dbReference type="SUPFAM" id="SSF103481">
    <property type="entry name" value="Multidrug resistance efflux transporter EmrE"/>
    <property type="match status" value="2"/>
</dbReference>
<evidence type="ECO:0000259" key="4">
    <source>
        <dbReference type="Pfam" id="PF00892"/>
    </source>
</evidence>
<evidence type="ECO:0000313" key="6">
    <source>
        <dbReference type="Proteomes" id="UP001250214"/>
    </source>
</evidence>
<keyword evidence="2" id="KW-1133">Transmembrane helix</keyword>
<comment type="caution">
    <text evidence="5">The sequence shown here is derived from an EMBL/GenBank/DDBJ whole genome shotgun (WGS) entry which is preliminary data.</text>
</comment>
<feature type="transmembrane region" description="Helical" evidence="2">
    <location>
        <begin position="90"/>
        <end position="109"/>
    </location>
</feature>
<feature type="transmembrane region" description="Helical" evidence="2">
    <location>
        <begin position="233"/>
        <end position="255"/>
    </location>
</feature>
<evidence type="ECO:0000256" key="1">
    <source>
        <dbReference type="ARBA" id="ARBA00007362"/>
    </source>
</evidence>
<accession>A0ABU2H1V3</accession>
<gene>
    <name evidence="5" type="ORF">RIF23_01595</name>
</gene>
<feature type="transmembrane region" description="Helical" evidence="2">
    <location>
        <begin position="206"/>
        <end position="227"/>
    </location>
</feature>
<dbReference type="EMBL" id="JAVLVT010000001">
    <property type="protein sequence ID" value="MDS1268982.1"/>
    <property type="molecule type" value="Genomic_DNA"/>
</dbReference>
<organism evidence="5 6">
    <name type="scientific">Lipingzhangella rawalii</name>
    <dbReference type="NCBI Taxonomy" id="2055835"/>
    <lineage>
        <taxon>Bacteria</taxon>
        <taxon>Bacillati</taxon>
        <taxon>Actinomycetota</taxon>
        <taxon>Actinomycetes</taxon>
        <taxon>Streptosporangiales</taxon>
        <taxon>Nocardiopsidaceae</taxon>
        <taxon>Lipingzhangella</taxon>
    </lineage>
</organism>
<feature type="transmembrane region" description="Helical" evidence="2">
    <location>
        <begin position="59"/>
        <end position="78"/>
    </location>
</feature>
<feature type="transmembrane region" description="Helical" evidence="2">
    <location>
        <begin position="115"/>
        <end position="135"/>
    </location>
</feature>
<evidence type="ECO:0000313" key="5">
    <source>
        <dbReference type="EMBL" id="MDS1268982.1"/>
    </source>
</evidence>
<reference evidence="6" key="1">
    <citation type="submission" date="2023-07" db="EMBL/GenBank/DDBJ databases">
        <title>Novel species in the genus Lipingzhangella isolated from Sambhar Salt Lake.</title>
        <authorList>
            <person name="Jiya N."/>
            <person name="Kajale S."/>
            <person name="Sharma A."/>
        </authorList>
    </citation>
    <scope>NUCLEOTIDE SEQUENCE [LARGE SCALE GENOMIC DNA]</scope>
    <source>
        <strain evidence="6">LS1_29</strain>
    </source>
</reference>
<keyword evidence="2" id="KW-0812">Transmembrane</keyword>
<dbReference type="InterPro" id="IPR000620">
    <property type="entry name" value="EamA_dom"/>
</dbReference>
<feature type="domain" description="EamA" evidence="4">
    <location>
        <begin position="145"/>
        <end position="278"/>
    </location>
</feature>
<proteinExistence type="inferred from homology"/>
<keyword evidence="3" id="KW-0732">Signal</keyword>
<evidence type="ECO:0000256" key="2">
    <source>
        <dbReference type="SAM" id="Phobius"/>
    </source>
</evidence>
<sequence>MTTLVVAAVLTAALLHASWNAIAHAITDRFVGFALISVGGAVCSGLLLPAAGVPHPASWGYLGVSVLLHVVYLALLMLSYRLGDFGQVYPLARGLAPLAVTVAAAVFIGETLAPTHLLGVLVISCGLLSLVFAAGRPGRGQVPALVAAAGTGLMIASYTVVDGVGVRLSGDVFSYTIWLAFLHFLVFSLVLFAIRGPVLVRQLRMSWWQGLLGGVISIAAYGLVLWAQTMSPLAGVAALREASIVFGAMIGAVFFQETFGRMRVLAAATVATGIVLLNLHV</sequence>
<dbReference type="Gene3D" id="1.10.3730.20">
    <property type="match status" value="2"/>
</dbReference>
<dbReference type="Proteomes" id="UP001250214">
    <property type="component" value="Unassembled WGS sequence"/>
</dbReference>
<feature type="chain" id="PRO_5046078738" evidence="3">
    <location>
        <begin position="24"/>
        <end position="281"/>
    </location>
</feature>
<keyword evidence="2" id="KW-0472">Membrane</keyword>
<name>A0ABU2H1V3_9ACTN</name>
<keyword evidence="6" id="KW-1185">Reference proteome</keyword>